<dbReference type="KEGG" id="tpx:Turpa_2396"/>
<evidence type="ECO:0000313" key="2">
    <source>
        <dbReference type="Proteomes" id="UP000006048"/>
    </source>
</evidence>
<sequence length="97" mass="10898">MRSVIIENEAQLRQLVESLKAFGACRVNLDQDYQTFSEIIRGAVKRGEIDAIFTIFNGRKDEFWRVTQANIEKDGIGAPVAILAPRFPVTMSENGPE</sequence>
<dbReference type="HOGENOM" id="CLU_2345839_0_0_12"/>
<gene>
    <name evidence="1" type="ordered locus">Turpa_2396</name>
</gene>
<dbReference type="Proteomes" id="UP000006048">
    <property type="component" value="Chromosome"/>
</dbReference>
<protein>
    <submittedName>
        <fullName evidence="1">Uncharacterized protein</fullName>
    </submittedName>
</protein>
<proteinExistence type="predicted"/>
<dbReference type="EMBL" id="CP002959">
    <property type="protein sequence ID" value="AFM13038.1"/>
    <property type="molecule type" value="Genomic_DNA"/>
</dbReference>
<dbReference type="STRING" id="869212.Turpa_2396"/>
<evidence type="ECO:0000313" key="1">
    <source>
        <dbReference type="EMBL" id="AFM13038.1"/>
    </source>
</evidence>
<accession>I4B6Y1</accession>
<dbReference type="RefSeq" id="WP_014803544.1">
    <property type="nucleotide sequence ID" value="NC_018020.1"/>
</dbReference>
<organism evidence="1 2">
    <name type="scientific">Turneriella parva (strain ATCC BAA-1111 / DSM 21527 / NCTC 11395 / H)</name>
    <name type="common">Leptospira parva</name>
    <dbReference type="NCBI Taxonomy" id="869212"/>
    <lineage>
        <taxon>Bacteria</taxon>
        <taxon>Pseudomonadati</taxon>
        <taxon>Spirochaetota</taxon>
        <taxon>Spirochaetia</taxon>
        <taxon>Leptospirales</taxon>
        <taxon>Leptospiraceae</taxon>
        <taxon>Turneriella</taxon>
    </lineage>
</organism>
<dbReference type="AlphaFoldDB" id="I4B6Y1"/>
<name>I4B6Y1_TURPD</name>
<keyword evidence="2" id="KW-1185">Reference proteome</keyword>
<reference evidence="1 2" key="1">
    <citation type="submission" date="2012-06" db="EMBL/GenBank/DDBJ databases">
        <title>The complete chromosome of genome of Turneriella parva DSM 21527.</title>
        <authorList>
            <consortium name="US DOE Joint Genome Institute (JGI-PGF)"/>
            <person name="Lucas S."/>
            <person name="Han J."/>
            <person name="Lapidus A."/>
            <person name="Bruce D."/>
            <person name="Goodwin L."/>
            <person name="Pitluck S."/>
            <person name="Peters L."/>
            <person name="Kyrpides N."/>
            <person name="Mavromatis K."/>
            <person name="Ivanova N."/>
            <person name="Mikhailova N."/>
            <person name="Chertkov O."/>
            <person name="Detter J.C."/>
            <person name="Tapia R."/>
            <person name="Han C."/>
            <person name="Land M."/>
            <person name="Hauser L."/>
            <person name="Markowitz V."/>
            <person name="Cheng J.-F."/>
            <person name="Hugenholtz P."/>
            <person name="Woyke T."/>
            <person name="Wu D."/>
            <person name="Gronow S."/>
            <person name="Wellnitz S."/>
            <person name="Brambilla E."/>
            <person name="Klenk H.-P."/>
            <person name="Eisen J.A."/>
        </authorList>
    </citation>
    <scope>NUCLEOTIDE SEQUENCE [LARGE SCALE GENOMIC DNA]</scope>
    <source>
        <strain evidence="2">ATCC BAA-1111 / DSM 21527 / NCTC 11395 / H</strain>
    </source>
</reference>